<evidence type="ECO:0008006" key="4">
    <source>
        <dbReference type="Google" id="ProtNLM"/>
    </source>
</evidence>
<organism evidence="2 3">
    <name type="scientific">Halobacteriovorax vibrionivorans</name>
    <dbReference type="NCBI Taxonomy" id="2152716"/>
    <lineage>
        <taxon>Bacteria</taxon>
        <taxon>Pseudomonadati</taxon>
        <taxon>Bdellovibrionota</taxon>
        <taxon>Bacteriovoracia</taxon>
        <taxon>Bacteriovoracales</taxon>
        <taxon>Halobacteriovoraceae</taxon>
        <taxon>Halobacteriovorax</taxon>
    </lineage>
</organism>
<name>A0ABY0IFG0_9BACT</name>
<comment type="caution">
    <text evidence="2">The sequence shown here is derived from an EMBL/GenBank/DDBJ whole genome shotgun (WGS) entry which is preliminary data.</text>
</comment>
<evidence type="ECO:0000256" key="1">
    <source>
        <dbReference type="SAM" id="SignalP"/>
    </source>
</evidence>
<gene>
    <name evidence="2" type="ORF">DAY19_08330</name>
</gene>
<feature type="signal peptide" evidence="1">
    <location>
        <begin position="1"/>
        <end position="18"/>
    </location>
</feature>
<dbReference type="EMBL" id="QDKL01000002">
    <property type="protein sequence ID" value="RZF21686.1"/>
    <property type="molecule type" value="Genomic_DNA"/>
</dbReference>
<dbReference type="Proteomes" id="UP000443582">
    <property type="component" value="Unassembled WGS sequence"/>
</dbReference>
<reference evidence="3" key="1">
    <citation type="journal article" date="2019" name="Int. J. Syst. Evol. Microbiol.">
        <title>Halobacteriovorax valvorus sp. nov., a novel prokaryotic predator isolated from coastal seawater of China.</title>
        <authorList>
            <person name="Chen M.-X."/>
        </authorList>
    </citation>
    <scope>NUCLEOTIDE SEQUENCE [LARGE SCALE GENOMIC DNA]</scope>
    <source>
        <strain evidence="3">BL9</strain>
    </source>
</reference>
<keyword evidence="1" id="KW-0732">Signal</keyword>
<proteinExistence type="predicted"/>
<evidence type="ECO:0000313" key="3">
    <source>
        <dbReference type="Proteomes" id="UP000443582"/>
    </source>
</evidence>
<evidence type="ECO:0000313" key="2">
    <source>
        <dbReference type="EMBL" id="RZF21686.1"/>
    </source>
</evidence>
<sequence length="144" mass="16943">MKLLSLILLITISFQVSARPRNGALYCGKHESHIKIYFKQDSKLYYYIDNTDLRDLKEYECVEFTPELPFYDEVQSAYLKAQKDVEKFSSGSTALYRLEHDTRYYCGNPQSGGLYAAYTKKYYEALYLYDIESKTFDTYDCINL</sequence>
<protein>
    <recommendedName>
        <fullName evidence="4">KTSC domain-containing protein</fullName>
    </recommendedName>
</protein>
<accession>A0ABY0IFG0</accession>
<keyword evidence="3" id="KW-1185">Reference proteome</keyword>
<feature type="chain" id="PRO_5046170650" description="KTSC domain-containing protein" evidence="1">
    <location>
        <begin position="19"/>
        <end position="144"/>
    </location>
</feature>
<dbReference type="RefSeq" id="WP_115361316.1">
    <property type="nucleotide sequence ID" value="NZ_QDKL01000002.1"/>
</dbReference>